<evidence type="ECO:0000313" key="6">
    <source>
        <dbReference type="EMBL" id="QKS73361.1"/>
    </source>
</evidence>
<dbReference type="Proteomes" id="UP000318138">
    <property type="component" value="Chromosome"/>
</dbReference>
<dbReference type="KEGG" id="psua:FLK61_41105"/>
<organism evidence="6 7">
    <name type="scientific">Paenalkalicoccus suaedae</name>
    <dbReference type="NCBI Taxonomy" id="2592382"/>
    <lineage>
        <taxon>Bacteria</taxon>
        <taxon>Bacillati</taxon>
        <taxon>Bacillota</taxon>
        <taxon>Bacilli</taxon>
        <taxon>Bacillales</taxon>
        <taxon>Bacillaceae</taxon>
        <taxon>Paenalkalicoccus</taxon>
    </lineage>
</organism>
<keyword evidence="4" id="KW-0732">Signal</keyword>
<dbReference type="Gene3D" id="3.40.50.1980">
    <property type="entry name" value="Nitrogenase molybdenum iron protein domain"/>
    <property type="match status" value="2"/>
</dbReference>
<proteinExistence type="inferred from homology"/>
<reference evidence="7" key="1">
    <citation type="submission" date="2019-07" db="EMBL/GenBank/DDBJ databases">
        <title>Bacillus alkalisoli sp. nov. isolated from saline soil.</title>
        <authorList>
            <person name="Sun J.-Q."/>
            <person name="Xu L."/>
        </authorList>
    </citation>
    <scope>NUCLEOTIDE SEQUENCE [LARGE SCALE GENOMIC DNA]</scope>
    <source>
        <strain evidence="7">M4U3P1</strain>
    </source>
</reference>
<dbReference type="GO" id="GO:1901678">
    <property type="term" value="P:iron coordination entity transport"/>
    <property type="evidence" value="ECO:0007669"/>
    <property type="project" value="UniProtKB-ARBA"/>
</dbReference>
<evidence type="ECO:0000256" key="4">
    <source>
        <dbReference type="ARBA" id="ARBA00022729"/>
    </source>
</evidence>
<dbReference type="SUPFAM" id="SSF53807">
    <property type="entry name" value="Helical backbone' metal receptor"/>
    <property type="match status" value="1"/>
</dbReference>
<dbReference type="EMBL" id="CP041372">
    <property type="protein sequence ID" value="QKS73361.1"/>
    <property type="molecule type" value="Genomic_DNA"/>
</dbReference>
<dbReference type="AlphaFoldDB" id="A0A859FKN5"/>
<feature type="domain" description="Fe/B12 periplasmic-binding" evidence="5">
    <location>
        <begin position="19"/>
        <end position="267"/>
    </location>
</feature>
<evidence type="ECO:0000259" key="5">
    <source>
        <dbReference type="PROSITE" id="PS50983"/>
    </source>
</evidence>
<dbReference type="CDD" id="cd01138">
    <property type="entry name" value="FeuA"/>
    <property type="match status" value="1"/>
</dbReference>
<evidence type="ECO:0000256" key="3">
    <source>
        <dbReference type="ARBA" id="ARBA00022448"/>
    </source>
</evidence>
<dbReference type="InterPro" id="IPR002491">
    <property type="entry name" value="ABC_transptr_periplasmic_BD"/>
</dbReference>
<dbReference type="PROSITE" id="PS50983">
    <property type="entry name" value="FE_B12_PBP"/>
    <property type="match status" value="1"/>
</dbReference>
<keyword evidence="3" id="KW-0813">Transport</keyword>
<gene>
    <name evidence="6" type="ORF">FLK61_41105</name>
</gene>
<comment type="similarity">
    <text evidence="2">Belongs to the bacterial solute-binding protein 8 family.</text>
</comment>
<evidence type="ECO:0000313" key="7">
    <source>
        <dbReference type="Proteomes" id="UP000318138"/>
    </source>
</evidence>
<dbReference type="Pfam" id="PF01497">
    <property type="entry name" value="Peripla_BP_2"/>
    <property type="match status" value="1"/>
</dbReference>
<dbReference type="PANTHER" id="PTHR30532">
    <property type="entry name" value="IRON III DICITRATE-BINDING PERIPLASMIC PROTEIN"/>
    <property type="match status" value="1"/>
</dbReference>
<comment type="subcellular location">
    <subcellularLocation>
        <location evidence="1">Cell membrane</location>
        <topology evidence="1">Lipid-anchor</topology>
    </subcellularLocation>
</comment>
<dbReference type="GO" id="GO:0005886">
    <property type="term" value="C:plasma membrane"/>
    <property type="evidence" value="ECO:0007669"/>
    <property type="project" value="UniProtKB-SubCell"/>
</dbReference>
<evidence type="ECO:0000256" key="1">
    <source>
        <dbReference type="ARBA" id="ARBA00004193"/>
    </source>
</evidence>
<accession>A0A859FKN5</accession>
<sequence>MRTYDSEVGEVEVPADPQRIVALTNAPNVLALEGNIVGVDEWTGNNPLFSEKLEGIERVSETNVEAILELEPDLIIAGSHMQNLDMLEEVAPTVVYTWGQLDYLDQQVEIGKLLNKEQEAMDWREDFETRAQEVGEQIKAEIGEDTTVSVIENGDKEMYVFGDNYARGTEILYQAMGLAMPEKVEELALESGIHVFSQETLPEVAGDYIVLSLPSSVDNSFTETETWNSIPAVQNAQVIEIATEASTYSDPITLDHLLETFEEGFLH</sequence>
<keyword evidence="7" id="KW-1185">Reference proteome</keyword>
<name>A0A859FKN5_9BACI</name>
<protein>
    <submittedName>
        <fullName evidence="6">Iron-hydroxamate ABC transporter substrate-binding protein</fullName>
    </submittedName>
</protein>
<dbReference type="GO" id="GO:0030288">
    <property type="term" value="C:outer membrane-bounded periplasmic space"/>
    <property type="evidence" value="ECO:0007669"/>
    <property type="project" value="TreeGrafter"/>
</dbReference>
<dbReference type="PANTHER" id="PTHR30532:SF26">
    <property type="entry name" value="IRON(3+)-HYDROXAMATE-BINDING PROTEIN FHUD"/>
    <property type="match status" value="1"/>
</dbReference>
<dbReference type="InterPro" id="IPR051313">
    <property type="entry name" value="Bact_iron-sidero_bind"/>
</dbReference>
<evidence type="ECO:0000256" key="2">
    <source>
        <dbReference type="ARBA" id="ARBA00008814"/>
    </source>
</evidence>